<feature type="compositionally biased region" description="Acidic residues" evidence="1">
    <location>
        <begin position="211"/>
        <end position="223"/>
    </location>
</feature>
<evidence type="ECO:0000256" key="1">
    <source>
        <dbReference type="SAM" id="MobiDB-lite"/>
    </source>
</evidence>
<evidence type="ECO:0000313" key="2">
    <source>
        <dbReference type="EMBL" id="KAF3587447.1"/>
    </source>
</evidence>
<dbReference type="Proteomes" id="UP000712600">
    <property type="component" value="Unassembled WGS sequence"/>
</dbReference>
<feature type="region of interest" description="Disordered" evidence="1">
    <location>
        <begin position="210"/>
        <end position="230"/>
    </location>
</feature>
<comment type="caution">
    <text evidence="2">The sequence shown here is derived from an EMBL/GenBank/DDBJ whole genome shotgun (WGS) entry which is preliminary data.</text>
</comment>
<reference evidence="2" key="1">
    <citation type="submission" date="2019-12" db="EMBL/GenBank/DDBJ databases">
        <title>Genome sequencing and annotation of Brassica cretica.</title>
        <authorList>
            <person name="Studholme D.J."/>
            <person name="Sarris P."/>
        </authorList>
    </citation>
    <scope>NUCLEOTIDE SEQUENCE</scope>
    <source>
        <strain evidence="2">PFS-109/04</strain>
        <tissue evidence="2">Leaf</tissue>
    </source>
</reference>
<accession>A0A8S9S2U8</accession>
<dbReference type="AlphaFoldDB" id="A0A8S9S2U8"/>
<sequence>MISNGSIGKRKMMMKEAEKLSWIDTTMDTHLSDPMGKHLWHAMDPQDFSPPFSKKSSSHCGVSGKRQQGHLSWRKDLNGEKENQRFSLMAGPVMERTSEMVIQSPHLVSFLSECGNVARHRFTELSRGSIYASIRVSNSESACISVSGTYWPPNFPNRPNESGRCHRVGSDPEVMRTGGSLAMVQETENDDLEWDVKLTTLEGDDLKWVNWEEEDDDGGDGEAEVSKRRF</sequence>
<proteinExistence type="predicted"/>
<organism evidence="2 3">
    <name type="scientific">Brassica cretica</name>
    <name type="common">Mustard</name>
    <dbReference type="NCBI Taxonomy" id="69181"/>
    <lineage>
        <taxon>Eukaryota</taxon>
        <taxon>Viridiplantae</taxon>
        <taxon>Streptophyta</taxon>
        <taxon>Embryophyta</taxon>
        <taxon>Tracheophyta</taxon>
        <taxon>Spermatophyta</taxon>
        <taxon>Magnoliopsida</taxon>
        <taxon>eudicotyledons</taxon>
        <taxon>Gunneridae</taxon>
        <taxon>Pentapetalae</taxon>
        <taxon>rosids</taxon>
        <taxon>malvids</taxon>
        <taxon>Brassicales</taxon>
        <taxon>Brassicaceae</taxon>
        <taxon>Brassiceae</taxon>
        <taxon>Brassica</taxon>
    </lineage>
</organism>
<protein>
    <submittedName>
        <fullName evidence="2">Uncharacterized protein</fullName>
    </submittedName>
</protein>
<feature type="region of interest" description="Disordered" evidence="1">
    <location>
        <begin position="51"/>
        <end position="70"/>
    </location>
</feature>
<dbReference type="EMBL" id="QGKX02000088">
    <property type="protein sequence ID" value="KAF3587447.1"/>
    <property type="molecule type" value="Genomic_DNA"/>
</dbReference>
<evidence type="ECO:0000313" key="3">
    <source>
        <dbReference type="Proteomes" id="UP000712600"/>
    </source>
</evidence>
<gene>
    <name evidence="2" type="ORF">F2Q69_00027662</name>
</gene>
<name>A0A8S9S2U8_BRACR</name>